<evidence type="ECO:0000313" key="1">
    <source>
        <dbReference type="EMBL" id="KAF3527923.1"/>
    </source>
</evidence>
<proteinExistence type="predicted"/>
<dbReference type="Proteomes" id="UP000266723">
    <property type="component" value="Unassembled WGS sequence"/>
</dbReference>
<reference evidence="1 2" key="1">
    <citation type="journal article" date="2020" name="BMC Genomics">
        <title>Intraspecific diversification of the crop wild relative Brassica cretica Lam. using demographic model selection.</title>
        <authorList>
            <person name="Kioukis A."/>
            <person name="Michalopoulou V.A."/>
            <person name="Briers L."/>
            <person name="Pirintsos S."/>
            <person name="Studholme D.J."/>
            <person name="Pavlidis P."/>
            <person name="Sarris P.F."/>
        </authorList>
    </citation>
    <scope>NUCLEOTIDE SEQUENCE [LARGE SCALE GENOMIC DNA]</scope>
    <source>
        <strain evidence="2">cv. PFS-1207/04</strain>
    </source>
</reference>
<gene>
    <name evidence="1" type="ORF">DY000_02038104</name>
</gene>
<dbReference type="EMBL" id="QGKV02001507">
    <property type="protein sequence ID" value="KAF3527923.1"/>
    <property type="molecule type" value="Genomic_DNA"/>
</dbReference>
<sequence length="108" mass="12277">MNVTNHKNFGIRIKIINMDVIACSLWRILEAVRMRESKTLTCIITEKHHGSMVRTGSILHPGCEFELCRRELTHGVSGHPTRIWVHALGFICISGEKVYLWVVPPLGD</sequence>
<protein>
    <submittedName>
        <fullName evidence="1">Uncharacterized protein</fullName>
    </submittedName>
</protein>
<evidence type="ECO:0000313" key="2">
    <source>
        <dbReference type="Proteomes" id="UP000266723"/>
    </source>
</evidence>
<keyword evidence="2" id="KW-1185">Reference proteome</keyword>
<comment type="caution">
    <text evidence="1">The sequence shown here is derived from an EMBL/GenBank/DDBJ whole genome shotgun (WGS) entry which is preliminary data.</text>
</comment>
<organism evidence="1 2">
    <name type="scientific">Brassica cretica</name>
    <name type="common">Mustard</name>
    <dbReference type="NCBI Taxonomy" id="69181"/>
    <lineage>
        <taxon>Eukaryota</taxon>
        <taxon>Viridiplantae</taxon>
        <taxon>Streptophyta</taxon>
        <taxon>Embryophyta</taxon>
        <taxon>Tracheophyta</taxon>
        <taxon>Spermatophyta</taxon>
        <taxon>Magnoliopsida</taxon>
        <taxon>eudicotyledons</taxon>
        <taxon>Gunneridae</taxon>
        <taxon>Pentapetalae</taxon>
        <taxon>rosids</taxon>
        <taxon>malvids</taxon>
        <taxon>Brassicales</taxon>
        <taxon>Brassicaceae</taxon>
        <taxon>Brassiceae</taxon>
        <taxon>Brassica</taxon>
    </lineage>
</organism>
<accession>A0ABQ7B660</accession>
<name>A0ABQ7B660_BRACR</name>